<gene>
    <name evidence="4" type="ORF">PHYPA_003047</name>
</gene>
<organism evidence="4">
    <name type="scientific">Physcomitrium patens</name>
    <name type="common">Spreading-leaved earth moss</name>
    <name type="synonym">Physcomitrella patens</name>
    <dbReference type="NCBI Taxonomy" id="3218"/>
    <lineage>
        <taxon>Eukaryota</taxon>
        <taxon>Viridiplantae</taxon>
        <taxon>Streptophyta</taxon>
        <taxon>Embryophyta</taxon>
        <taxon>Bryophyta</taxon>
        <taxon>Bryophytina</taxon>
        <taxon>Bryopsida</taxon>
        <taxon>Funariidae</taxon>
        <taxon>Funariales</taxon>
        <taxon>Funariaceae</taxon>
        <taxon>Physcomitrium</taxon>
    </lineage>
</organism>
<dbReference type="InterPro" id="IPR051210">
    <property type="entry name" value="Ub_ligase/GEF_domain"/>
</dbReference>
<name>A0A2K1L2K0_PHYPA</name>
<dbReference type="FunCoup" id="A0A2K1L2K0">
    <property type="interactions" value="675"/>
</dbReference>
<feature type="repeat" description="RCC1" evidence="2">
    <location>
        <begin position="67"/>
        <end position="127"/>
    </location>
</feature>
<feature type="region of interest" description="Disordered" evidence="3">
    <location>
        <begin position="243"/>
        <end position="266"/>
    </location>
</feature>
<dbReference type="Gramene" id="Pp3c2_21710V3.2">
    <property type="protein sequence ID" value="Pp3c2_21710V3.2"/>
    <property type="gene ID" value="Pp3c2_21710"/>
</dbReference>
<reference evidence="4 6" key="1">
    <citation type="journal article" date="2008" name="Science">
        <title>The Physcomitrella genome reveals evolutionary insights into the conquest of land by plants.</title>
        <authorList>
            <person name="Rensing S."/>
            <person name="Lang D."/>
            <person name="Zimmer A."/>
            <person name="Terry A."/>
            <person name="Salamov A."/>
            <person name="Shapiro H."/>
            <person name="Nishiyama T."/>
            <person name="Perroud P.-F."/>
            <person name="Lindquist E."/>
            <person name="Kamisugi Y."/>
            <person name="Tanahashi T."/>
            <person name="Sakakibara K."/>
            <person name="Fujita T."/>
            <person name="Oishi K."/>
            <person name="Shin-I T."/>
            <person name="Kuroki Y."/>
            <person name="Toyoda A."/>
            <person name="Suzuki Y."/>
            <person name="Hashimoto A."/>
            <person name="Yamaguchi K."/>
            <person name="Sugano A."/>
            <person name="Kohara Y."/>
            <person name="Fujiyama A."/>
            <person name="Anterola A."/>
            <person name="Aoki S."/>
            <person name="Ashton N."/>
            <person name="Barbazuk W.B."/>
            <person name="Barker E."/>
            <person name="Bennetzen J."/>
            <person name="Bezanilla M."/>
            <person name="Blankenship R."/>
            <person name="Cho S.H."/>
            <person name="Dutcher S."/>
            <person name="Estelle M."/>
            <person name="Fawcett J.A."/>
            <person name="Gundlach H."/>
            <person name="Hanada K."/>
            <person name="Heyl A."/>
            <person name="Hicks K.A."/>
            <person name="Hugh J."/>
            <person name="Lohr M."/>
            <person name="Mayer K."/>
            <person name="Melkozernov A."/>
            <person name="Murata T."/>
            <person name="Nelson D."/>
            <person name="Pils B."/>
            <person name="Prigge M."/>
            <person name="Reiss B."/>
            <person name="Renner T."/>
            <person name="Rombauts S."/>
            <person name="Rushton P."/>
            <person name="Sanderfoot A."/>
            <person name="Schween G."/>
            <person name="Shiu S.-H."/>
            <person name="Stueber K."/>
            <person name="Theodoulou F.L."/>
            <person name="Tu H."/>
            <person name="Van de Peer Y."/>
            <person name="Verrier P.J."/>
            <person name="Waters E."/>
            <person name="Wood A."/>
            <person name="Yang L."/>
            <person name="Cove D."/>
            <person name="Cuming A."/>
            <person name="Hasebe M."/>
            <person name="Lucas S."/>
            <person name="Mishler D.B."/>
            <person name="Reski R."/>
            <person name="Grigoriev I."/>
            <person name="Quatrano R.S."/>
            <person name="Boore J.L."/>
        </authorList>
    </citation>
    <scope>NUCLEOTIDE SEQUENCE [LARGE SCALE GENOMIC DNA]</scope>
    <source>
        <strain evidence="5 6">cv. Gransden 2004</strain>
    </source>
</reference>
<dbReference type="InterPro" id="IPR000408">
    <property type="entry name" value="Reg_chr_condens"/>
</dbReference>
<protein>
    <submittedName>
        <fullName evidence="4 5">Uncharacterized protein</fullName>
    </submittedName>
</protein>
<dbReference type="STRING" id="3218.A0A2K1L2K0"/>
<dbReference type="PRINTS" id="PR00633">
    <property type="entry name" value="RCCNDNSATION"/>
</dbReference>
<evidence type="ECO:0000256" key="1">
    <source>
        <dbReference type="ARBA" id="ARBA00022737"/>
    </source>
</evidence>
<dbReference type="Pfam" id="PF00415">
    <property type="entry name" value="RCC1"/>
    <property type="match status" value="3"/>
</dbReference>
<evidence type="ECO:0000256" key="3">
    <source>
        <dbReference type="SAM" id="MobiDB-lite"/>
    </source>
</evidence>
<accession>A0A2K1L2K0</accession>
<dbReference type="InterPro" id="IPR009091">
    <property type="entry name" value="RCC1/BLIP-II"/>
</dbReference>
<dbReference type="Gene3D" id="2.130.10.30">
    <property type="entry name" value="Regulator of chromosome condensation 1/beta-lactamase-inhibitor protein II"/>
    <property type="match status" value="2"/>
</dbReference>
<reference evidence="5" key="3">
    <citation type="submission" date="2020-12" db="UniProtKB">
        <authorList>
            <consortium name="EnsemblPlants"/>
        </authorList>
    </citation>
    <scope>IDENTIFICATION</scope>
</reference>
<proteinExistence type="predicted"/>
<keyword evidence="6" id="KW-1185">Reference proteome</keyword>
<dbReference type="Proteomes" id="UP000006727">
    <property type="component" value="Chromosome 2"/>
</dbReference>
<dbReference type="EnsemblPlants" id="Pp3c2_21710V3.1">
    <property type="protein sequence ID" value="Pp3c2_21710V3.1"/>
    <property type="gene ID" value="Pp3c2_21710"/>
</dbReference>
<dbReference type="PANTHER" id="PTHR22870:SF155">
    <property type="entry name" value="E3 UBIQUITIN-PROTEIN LIGASE HERC1-RELATED"/>
    <property type="match status" value="1"/>
</dbReference>
<evidence type="ECO:0000313" key="5">
    <source>
        <dbReference type="EnsemblPlants" id="Pp3c2_21710V3.1"/>
    </source>
</evidence>
<dbReference type="PANTHER" id="PTHR22870">
    <property type="entry name" value="REGULATOR OF CHROMOSOME CONDENSATION"/>
    <property type="match status" value="1"/>
</dbReference>
<feature type="compositionally biased region" description="Polar residues" evidence="3">
    <location>
        <begin position="250"/>
        <end position="266"/>
    </location>
</feature>
<evidence type="ECO:0000313" key="6">
    <source>
        <dbReference type="Proteomes" id="UP000006727"/>
    </source>
</evidence>
<keyword evidence="1" id="KW-0677">Repeat</keyword>
<sequence>MDGQLGREKDASHPSSVTFTCRTTAEDGRRGAAMRLKRGTTDQERKRPKIIAVEAGGMISCAIDLDGALWLWGAVPNPSDCSGSRSSGNGSFSVIRVERPEKVRGLLGLRVYRVAVGNEHIVALVEGRDDSDLDCYAWGNNQFGQLGLGDFRDREYPQVVKALSASVIGSIVDLACGAFHTAILAVKEDHPANLILEPNSPRCRRNKQGWDVSQDISTPRHSFFRTHQPMAEELESIRNSPNVRMRQDSETSSSLRSTAWGSSRMSSSRNFTQCTSTRSKESFCLEGRLSVCWTFGQGESGQLGQGTSSNQYFPAPVEGLPNERLRTVACGLFHTSVVTETDDVWVWGMEGGLGLCPGIGPPGTKTGDAFSPVRVFGDSSASCHPVMGSKGITCGAAHTVTISNGGRDIWAWGRGQSGVLGSGHTSDSWFPCPVIWPPAASASWSGGAKVPSQSDTLFPIDFDCRRSSRASSWTGSRDRADSIKSSPKVTVMVDTRKTGGQPSENSAVLDEIKSIQKELAEVRRYAESLHAAIYGEAEYFYQQPGNLFHSDRNSDYDQSSDQGQGSGGALRKEKALQEWEHRMEAASDANLANLDRFYRGMRIRLKEVLFERKSSEWCHHYMSAMDSSATPVDPQPMREPYSADCTPSMNGPGMLAMLKTGLYNDRAEMLPPAASVAEFCMLARQQR</sequence>
<feature type="repeat" description="RCC1" evidence="2">
    <location>
        <begin position="290"/>
        <end position="341"/>
    </location>
</feature>
<evidence type="ECO:0000313" key="4">
    <source>
        <dbReference type="EMBL" id="PNR60254.1"/>
    </source>
</evidence>
<dbReference type="EnsemblPlants" id="Pp3c2_21710V3.2">
    <property type="protein sequence ID" value="Pp3c2_21710V3.2"/>
    <property type="gene ID" value="Pp3c2_21710"/>
</dbReference>
<feature type="region of interest" description="Disordered" evidence="3">
    <location>
        <begin position="550"/>
        <end position="573"/>
    </location>
</feature>
<dbReference type="AlphaFoldDB" id="A0A2K1L2K0"/>
<feature type="repeat" description="RCC1" evidence="2">
    <location>
        <begin position="133"/>
        <end position="187"/>
    </location>
</feature>
<dbReference type="SUPFAM" id="SSF50985">
    <property type="entry name" value="RCC1/BLIP-II"/>
    <property type="match status" value="2"/>
</dbReference>
<dbReference type="PROSITE" id="PS50012">
    <property type="entry name" value="RCC1_3"/>
    <property type="match status" value="3"/>
</dbReference>
<evidence type="ECO:0000256" key="2">
    <source>
        <dbReference type="PROSITE-ProRule" id="PRU00235"/>
    </source>
</evidence>
<dbReference type="PaxDb" id="3218-PP1S125_31V6.1"/>
<dbReference type="Gramene" id="Pp3c2_21710V3.1">
    <property type="protein sequence ID" value="Pp3c2_21710V3.1"/>
    <property type="gene ID" value="Pp3c2_21710"/>
</dbReference>
<dbReference type="InParanoid" id="A0A2K1L2K0"/>
<dbReference type="EMBL" id="ABEU02000002">
    <property type="protein sequence ID" value="PNR60254.1"/>
    <property type="molecule type" value="Genomic_DNA"/>
</dbReference>
<reference evidence="4 6" key="2">
    <citation type="journal article" date="2018" name="Plant J.">
        <title>The Physcomitrella patens chromosome-scale assembly reveals moss genome structure and evolution.</title>
        <authorList>
            <person name="Lang D."/>
            <person name="Ullrich K.K."/>
            <person name="Murat F."/>
            <person name="Fuchs J."/>
            <person name="Jenkins J."/>
            <person name="Haas F.B."/>
            <person name="Piednoel M."/>
            <person name="Gundlach H."/>
            <person name="Van Bel M."/>
            <person name="Meyberg R."/>
            <person name="Vives C."/>
            <person name="Morata J."/>
            <person name="Symeonidi A."/>
            <person name="Hiss M."/>
            <person name="Muchero W."/>
            <person name="Kamisugi Y."/>
            <person name="Saleh O."/>
            <person name="Blanc G."/>
            <person name="Decker E.L."/>
            <person name="van Gessel N."/>
            <person name="Grimwood J."/>
            <person name="Hayes R.D."/>
            <person name="Graham S.W."/>
            <person name="Gunter L.E."/>
            <person name="McDaniel S.F."/>
            <person name="Hoernstein S.N.W."/>
            <person name="Larsson A."/>
            <person name="Li F.W."/>
            <person name="Perroud P.F."/>
            <person name="Phillips J."/>
            <person name="Ranjan P."/>
            <person name="Rokshar D.S."/>
            <person name="Rothfels C.J."/>
            <person name="Schneider L."/>
            <person name="Shu S."/>
            <person name="Stevenson D.W."/>
            <person name="Thummler F."/>
            <person name="Tillich M."/>
            <person name="Villarreal Aguilar J.C."/>
            <person name="Widiez T."/>
            <person name="Wong G.K."/>
            <person name="Wymore A."/>
            <person name="Zhang Y."/>
            <person name="Zimmer A.D."/>
            <person name="Quatrano R.S."/>
            <person name="Mayer K.F.X."/>
            <person name="Goodstein D."/>
            <person name="Casacuberta J.M."/>
            <person name="Vandepoele K."/>
            <person name="Reski R."/>
            <person name="Cuming A.C."/>
            <person name="Tuskan G.A."/>
            <person name="Maumus F."/>
            <person name="Salse J."/>
            <person name="Schmutz J."/>
            <person name="Rensing S.A."/>
        </authorList>
    </citation>
    <scope>NUCLEOTIDE SEQUENCE [LARGE SCALE GENOMIC DNA]</scope>
    <source>
        <strain evidence="5 6">cv. Gransden 2004</strain>
    </source>
</reference>